<evidence type="ECO:0000256" key="3">
    <source>
        <dbReference type="ARBA" id="ARBA00022475"/>
    </source>
</evidence>
<dbReference type="InterPro" id="IPR003370">
    <property type="entry name" value="Chromate_transpt"/>
</dbReference>
<evidence type="ECO:0000313" key="8">
    <source>
        <dbReference type="EMBL" id="AEG60917.1"/>
    </source>
</evidence>
<dbReference type="AlphaFoldDB" id="F6DR82"/>
<comment type="similarity">
    <text evidence="2">Belongs to the chromate ion transporter (CHR) (TC 2.A.51) family.</text>
</comment>
<evidence type="ECO:0000256" key="5">
    <source>
        <dbReference type="ARBA" id="ARBA00022989"/>
    </source>
</evidence>
<accession>F6DR82</accession>
<keyword evidence="6 7" id="KW-0472">Membrane</keyword>
<protein>
    <submittedName>
        <fullName evidence="8">Chromate transporter</fullName>
    </submittedName>
</protein>
<dbReference type="KEGG" id="dru:Desru_2691"/>
<dbReference type="HOGENOM" id="CLU_018106_3_0_9"/>
<dbReference type="GO" id="GO:0015109">
    <property type="term" value="F:chromate transmembrane transporter activity"/>
    <property type="evidence" value="ECO:0007669"/>
    <property type="project" value="InterPro"/>
</dbReference>
<gene>
    <name evidence="8" type="ordered locus">Desru_2691</name>
</gene>
<evidence type="ECO:0000256" key="6">
    <source>
        <dbReference type="ARBA" id="ARBA00023136"/>
    </source>
</evidence>
<dbReference type="STRING" id="696281.Desru_2691"/>
<reference evidence="9" key="1">
    <citation type="submission" date="2011-05" db="EMBL/GenBank/DDBJ databases">
        <title>Complete sequence of Desulfotomaculum ruminis DSM 2154.</title>
        <authorList>
            <person name="Lucas S."/>
            <person name="Copeland A."/>
            <person name="Lapidus A."/>
            <person name="Cheng J.-F."/>
            <person name="Goodwin L."/>
            <person name="Pitluck S."/>
            <person name="Lu M."/>
            <person name="Detter J.C."/>
            <person name="Han C."/>
            <person name="Tapia R."/>
            <person name="Land M."/>
            <person name="Hauser L."/>
            <person name="Kyrpides N."/>
            <person name="Ivanova N."/>
            <person name="Mikhailova N."/>
            <person name="Pagani I."/>
            <person name="Stams A.J.M."/>
            <person name="Plugge C.M."/>
            <person name="Muyzer G."/>
            <person name="Kuever J."/>
            <person name="Parshina S.N."/>
            <person name="Ivanova A.E."/>
            <person name="Nazina T.N."/>
            <person name="Brambilla E."/>
            <person name="Spring S."/>
            <person name="Klenk H.-P."/>
            <person name="Woyke T."/>
        </authorList>
    </citation>
    <scope>NUCLEOTIDE SEQUENCE [LARGE SCALE GENOMIC DNA]</scope>
    <source>
        <strain evidence="9">ATCC 23193 / DSM 2154 / NCIB 8452 / DL</strain>
    </source>
</reference>
<reference evidence="8 9" key="2">
    <citation type="journal article" date="2012" name="Stand. Genomic Sci.">
        <title>Complete genome sequence of the sulfate-reducing firmicute Desulfotomaculum ruminis type strain (DL(T)).</title>
        <authorList>
            <person name="Spring S."/>
            <person name="Visser M."/>
            <person name="Lu M."/>
            <person name="Copeland A."/>
            <person name="Lapidus A."/>
            <person name="Lucas S."/>
            <person name="Cheng J.F."/>
            <person name="Han C."/>
            <person name="Tapia R."/>
            <person name="Goodwin L.A."/>
            <person name="Pitluck S."/>
            <person name="Ivanova N."/>
            <person name="Land M."/>
            <person name="Hauser L."/>
            <person name="Larimer F."/>
            <person name="Rohde M."/>
            <person name="Goker M."/>
            <person name="Detter J.C."/>
            <person name="Kyrpides N.C."/>
            <person name="Woyke T."/>
            <person name="Schaap P.J."/>
            <person name="Plugge C.M."/>
            <person name="Muyzer G."/>
            <person name="Kuever J."/>
            <person name="Pereira I.A."/>
            <person name="Parshina S.N."/>
            <person name="Bernier-Latmani R."/>
            <person name="Stams A.J."/>
            <person name="Klenk H.P."/>
        </authorList>
    </citation>
    <scope>NUCLEOTIDE SEQUENCE [LARGE SCALE GENOMIC DNA]</scope>
    <source>
        <strain evidence="9">ATCC 23193 / DSM 2154 / NCIB 8452 / DL</strain>
    </source>
</reference>
<dbReference type="OrthoDB" id="9788907at2"/>
<dbReference type="Proteomes" id="UP000009234">
    <property type="component" value="Chromosome"/>
</dbReference>
<evidence type="ECO:0000313" key="9">
    <source>
        <dbReference type="Proteomes" id="UP000009234"/>
    </source>
</evidence>
<name>F6DR82_DESRL</name>
<dbReference type="Pfam" id="PF02417">
    <property type="entry name" value="Chromate_transp"/>
    <property type="match status" value="1"/>
</dbReference>
<feature type="transmembrane region" description="Helical" evidence="7">
    <location>
        <begin position="104"/>
        <end position="131"/>
    </location>
</feature>
<dbReference type="EMBL" id="CP002780">
    <property type="protein sequence ID" value="AEG60917.1"/>
    <property type="molecule type" value="Genomic_DNA"/>
</dbReference>
<feature type="transmembrane region" description="Helical" evidence="7">
    <location>
        <begin position="166"/>
        <end position="184"/>
    </location>
</feature>
<keyword evidence="9" id="KW-1185">Reference proteome</keyword>
<dbReference type="InterPro" id="IPR052518">
    <property type="entry name" value="CHR_Transporter"/>
</dbReference>
<dbReference type="PANTHER" id="PTHR43663:SF1">
    <property type="entry name" value="CHROMATE TRANSPORTER"/>
    <property type="match status" value="1"/>
</dbReference>
<evidence type="ECO:0000256" key="4">
    <source>
        <dbReference type="ARBA" id="ARBA00022692"/>
    </source>
</evidence>
<feature type="transmembrane region" description="Helical" evidence="7">
    <location>
        <begin position="21"/>
        <end position="40"/>
    </location>
</feature>
<keyword evidence="3" id="KW-1003">Cell membrane</keyword>
<dbReference type="GO" id="GO:0005886">
    <property type="term" value="C:plasma membrane"/>
    <property type="evidence" value="ECO:0007669"/>
    <property type="project" value="UniProtKB-SubCell"/>
</dbReference>
<sequence length="207" mass="22371">MNEQNQKEVGYETNPKEPLRTAAFAAAVSVPLTLALWQLFVAFGRANIFGFGGGPSVIPLIQQEVVDNYRWLSTEEFTDALAMGNALPGPIATKMAAYVGYKIAGFWGAGSALIGTVIPTAAAMLGLAGLYFKYKDAPQMVGAIKAVRPVVVVLLIQTVWEMGVKSFPIPLTWIIALVAMVALFQFKMHPIILIVASMLFGLFFLSK</sequence>
<evidence type="ECO:0000256" key="2">
    <source>
        <dbReference type="ARBA" id="ARBA00005262"/>
    </source>
</evidence>
<dbReference type="PANTHER" id="PTHR43663">
    <property type="entry name" value="CHROMATE TRANSPORT PROTEIN-RELATED"/>
    <property type="match status" value="1"/>
</dbReference>
<evidence type="ECO:0000256" key="7">
    <source>
        <dbReference type="SAM" id="Phobius"/>
    </source>
</evidence>
<dbReference type="RefSeq" id="WP_013842673.1">
    <property type="nucleotide sequence ID" value="NC_015589.1"/>
</dbReference>
<keyword evidence="5 7" id="KW-1133">Transmembrane helix</keyword>
<proteinExistence type="inferred from homology"/>
<organism evidence="8 9">
    <name type="scientific">Desulforamulus ruminis (strain ATCC 23193 / DSM 2154 / NCIMB 8452 / DL)</name>
    <name type="common">Desulfotomaculum ruminis</name>
    <dbReference type="NCBI Taxonomy" id="696281"/>
    <lineage>
        <taxon>Bacteria</taxon>
        <taxon>Bacillati</taxon>
        <taxon>Bacillota</taxon>
        <taxon>Clostridia</taxon>
        <taxon>Eubacteriales</taxon>
        <taxon>Peptococcaceae</taxon>
        <taxon>Desulforamulus</taxon>
    </lineage>
</organism>
<comment type="subcellular location">
    <subcellularLocation>
        <location evidence="1">Cell membrane</location>
        <topology evidence="1">Multi-pass membrane protein</topology>
    </subcellularLocation>
</comment>
<feature type="transmembrane region" description="Helical" evidence="7">
    <location>
        <begin position="191"/>
        <end position="206"/>
    </location>
</feature>
<dbReference type="eggNOG" id="COG2059">
    <property type="taxonomic scope" value="Bacteria"/>
</dbReference>
<evidence type="ECO:0000256" key="1">
    <source>
        <dbReference type="ARBA" id="ARBA00004651"/>
    </source>
</evidence>
<keyword evidence="4 7" id="KW-0812">Transmembrane</keyword>